<proteinExistence type="predicted"/>
<dbReference type="Proteomes" id="UP000886743">
    <property type="component" value="Unassembled WGS sequence"/>
</dbReference>
<dbReference type="SUPFAM" id="SSF53822">
    <property type="entry name" value="Periplasmic binding protein-like I"/>
    <property type="match status" value="1"/>
</dbReference>
<keyword evidence="2 5" id="KW-0238">DNA-binding</keyword>
<sequence length="325" mass="36685">MVTKQEVAERAGVSTATVGRVISGRGYVSAEARVKVKAAIEELNYHTNKLASNLRKSKSNIIAVLVEDLLNPYYMHLVEAMVERAEEKDCIISMFAIKDRDVRKILDDLLSYRVCGIVNLAMFTCDFSWYDIFREEGIRLINCTKSGPKVIVDYTEGMRQAMECFRRAGRTRPAFVAGIEEWLMPTDIRINYFQQNAEKCGFEYDSRRILCGNYPMAKAHNVGYELCQKLIRSGVPFDSVFCLTDMMALGALKALFEHGYSVPRDVSVIGCDDLDFTGFFLPALTTIQVDKKAEGYAYVDFILDDDVSENAVRKIGTKLVERSSV</sequence>
<evidence type="ECO:0000313" key="5">
    <source>
        <dbReference type="EMBL" id="HIV02479.1"/>
    </source>
</evidence>
<dbReference type="Pfam" id="PF00356">
    <property type="entry name" value="LacI"/>
    <property type="match status" value="1"/>
</dbReference>
<dbReference type="SUPFAM" id="SSF47413">
    <property type="entry name" value="lambda repressor-like DNA-binding domains"/>
    <property type="match status" value="1"/>
</dbReference>
<dbReference type="InterPro" id="IPR010982">
    <property type="entry name" value="Lambda_DNA-bd_dom_sf"/>
</dbReference>
<evidence type="ECO:0000256" key="3">
    <source>
        <dbReference type="ARBA" id="ARBA00023163"/>
    </source>
</evidence>
<evidence type="ECO:0000313" key="6">
    <source>
        <dbReference type="Proteomes" id="UP000886743"/>
    </source>
</evidence>
<reference evidence="5" key="1">
    <citation type="submission" date="2020-10" db="EMBL/GenBank/DDBJ databases">
        <authorList>
            <person name="Gilroy R."/>
        </authorList>
    </citation>
    <scope>NUCLEOTIDE SEQUENCE</scope>
    <source>
        <strain evidence="5">4920</strain>
    </source>
</reference>
<dbReference type="GO" id="GO:0003700">
    <property type="term" value="F:DNA-binding transcription factor activity"/>
    <property type="evidence" value="ECO:0007669"/>
    <property type="project" value="TreeGrafter"/>
</dbReference>
<dbReference type="CDD" id="cd06267">
    <property type="entry name" value="PBP1_LacI_sugar_binding-like"/>
    <property type="match status" value="1"/>
</dbReference>
<dbReference type="PANTHER" id="PTHR30146:SF109">
    <property type="entry name" value="HTH-TYPE TRANSCRIPTIONAL REGULATOR GALS"/>
    <property type="match status" value="1"/>
</dbReference>
<reference evidence="5" key="2">
    <citation type="journal article" date="2021" name="PeerJ">
        <title>Extensive microbial diversity within the chicken gut microbiome revealed by metagenomics and culture.</title>
        <authorList>
            <person name="Gilroy R."/>
            <person name="Ravi A."/>
            <person name="Getino M."/>
            <person name="Pursley I."/>
            <person name="Horton D.L."/>
            <person name="Alikhan N.F."/>
            <person name="Baker D."/>
            <person name="Gharbi K."/>
            <person name="Hall N."/>
            <person name="Watson M."/>
            <person name="Adriaenssens E.M."/>
            <person name="Foster-Nyarko E."/>
            <person name="Jarju S."/>
            <person name="Secka A."/>
            <person name="Antonio M."/>
            <person name="Oren A."/>
            <person name="Chaudhuri R.R."/>
            <person name="La Ragione R."/>
            <person name="Hildebrand F."/>
            <person name="Pallen M.J."/>
        </authorList>
    </citation>
    <scope>NUCLEOTIDE SEQUENCE</scope>
    <source>
        <strain evidence="5">4920</strain>
    </source>
</reference>
<dbReference type="Gene3D" id="1.10.260.40">
    <property type="entry name" value="lambda repressor-like DNA-binding domains"/>
    <property type="match status" value="1"/>
</dbReference>
<dbReference type="AlphaFoldDB" id="A0A9D1NGZ9"/>
<gene>
    <name evidence="5" type="ORF">IAC74_02800</name>
</gene>
<dbReference type="PANTHER" id="PTHR30146">
    <property type="entry name" value="LACI-RELATED TRANSCRIPTIONAL REPRESSOR"/>
    <property type="match status" value="1"/>
</dbReference>
<dbReference type="InterPro" id="IPR000843">
    <property type="entry name" value="HTH_LacI"/>
</dbReference>
<dbReference type="SMART" id="SM00354">
    <property type="entry name" value="HTH_LACI"/>
    <property type="match status" value="1"/>
</dbReference>
<dbReference type="PROSITE" id="PS50932">
    <property type="entry name" value="HTH_LACI_2"/>
    <property type="match status" value="1"/>
</dbReference>
<dbReference type="EMBL" id="DVOF01000083">
    <property type="protein sequence ID" value="HIV02479.1"/>
    <property type="molecule type" value="Genomic_DNA"/>
</dbReference>
<evidence type="ECO:0000256" key="1">
    <source>
        <dbReference type="ARBA" id="ARBA00023015"/>
    </source>
</evidence>
<keyword evidence="3" id="KW-0804">Transcription</keyword>
<keyword evidence="1" id="KW-0805">Transcription regulation</keyword>
<evidence type="ECO:0000259" key="4">
    <source>
        <dbReference type="PROSITE" id="PS50932"/>
    </source>
</evidence>
<dbReference type="InterPro" id="IPR046335">
    <property type="entry name" value="LacI/GalR-like_sensor"/>
</dbReference>
<dbReference type="InterPro" id="IPR028082">
    <property type="entry name" value="Peripla_BP_I"/>
</dbReference>
<evidence type="ECO:0000256" key="2">
    <source>
        <dbReference type="ARBA" id="ARBA00023125"/>
    </source>
</evidence>
<organism evidence="5 6">
    <name type="scientific">Candidatus Aphodoplasma excrementigallinarum</name>
    <dbReference type="NCBI Taxonomy" id="2840673"/>
    <lineage>
        <taxon>Bacteria</taxon>
        <taxon>Bacillati</taxon>
        <taxon>Bacillota</taxon>
        <taxon>Clostridia</taxon>
        <taxon>Eubacteriales</taxon>
        <taxon>Candidatus Aphodoplasma</taxon>
    </lineage>
</organism>
<comment type="caution">
    <text evidence="5">The sequence shown here is derived from an EMBL/GenBank/DDBJ whole genome shotgun (WGS) entry which is preliminary data.</text>
</comment>
<feature type="domain" description="HTH lacI-type" evidence="4">
    <location>
        <begin position="2"/>
        <end position="56"/>
    </location>
</feature>
<name>A0A9D1NGZ9_9FIRM</name>
<accession>A0A9D1NGZ9</accession>
<dbReference type="CDD" id="cd01392">
    <property type="entry name" value="HTH_LacI"/>
    <property type="match status" value="1"/>
</dbReference>
<protein>
    <submittedName>
        <fullName evidence="5">LacI family DNA-binding transcriptional regulator</fullName>
    </submittedName>
</protein>
<dbReference type="Pfam" id="PF13377">
    <property type="entry name" value="Peripla_BP_3"/>
    <property type="match status" value="1"/>
</dbReference>
<dbReference type="GO" id="GO:0000976">
    <property type="term" value="F:transcription cis-regulatory region binding"/>
    <property type="evidence" value="ECO:0007669"/>
    <property type="project" value="TreeGrafter"/>
</dbReference>
<dbReference type="Gene3D" id="3.40.50.2300">
    <property type="match status" value="2"/>
</dbReference>